<reference evidence="2" key="2">
    <citation type="submission" date="2023-05" db="EMBL/GenBank/DDBJ databases">
        <authorList>
            <consortium name="Lawrence Berkeley National Laboratory"/>
            <person name="Steindorff A."/>
            <person name="Hensen N."/>
            <person name="Bonometti L."/>
            <person name="Westerberg I."/>
            <person name="Brannstrom I.O."/>
            <person name="Guillou S."/>
            <person name="Cros-Aarteil S."/>
            <person name="Calhoun S."/>
            <person name="Haridas S."/>
            <person name="Kuo A."/>
            <person name="Mondo S."/>
            <person name="Pangilinan J."/>
            <person name="Riley R."/>
            <person name="Labutti K."/>
            <person name="Andreopoulos B."/>
            <person name="Lipzen A."/>
            <person name="Chen C."/>
            <person name="Yanf M."/>
            <person name="Daum C."/>
            <person name="Ng V."/>
            <person name="Clum A."/>
            <person name="Ohm R."/>
            <person name="Martin F."/>
            <person name="Silar P."/>
            <person name="Natvig D."/>
            <person name="Lalanne C."/>
            <person name="Gautier V."/>
            <person name="Ament-Velasquez S.L."/>
            <person name="Kruys A."/>
            <person name="Hutchinson M.I."/>
            <person name="Powell A.J."/>
            <person name="Barry K."/>
            <person name="Miller A.N."/>
            <person name="Grigoriev I.V."/>
            <person name="Debuchy R."/>
            <person name="Gladieux P."/>
            <person name="Thoren M.H."/>
            <person name="Johannesson H."/>
        </authorList>
    </citation>
    <scope>NUCLEOTIDE SEQUENCE</scope>
    <source>
        <strain evidence="2">CBS 141.50</strain>
    </source>
</reference>
<evidence type="ECO:0000256" key="1">
    <source>
        <dbReference type="SAM" id="MobiDB-lite"/>
    </source>
</evidence>
<dbReference type="EMBL" id="MU853640">
    <property type="protein sequence ID" value="KAK4140114.1"/>
    <property type="molecule type" value="Genomic_DNA"/>
</dbReference>
<feature type="compositionally biased region" description="Basic and acidic residues" evidence="1">
    <location>
        <begin position="314"/>
        <end position="332"/>
    </location>
</feature>
<proteinExistence type="predicted"/>
<dbReference type="GeneID" id="87815032"/>
<feature type="compositionally biased region" description="Low complexity" evidence="1">
    <location>
        <begin position="158"/>
        <end position="180"/>
    </location>
</feature>
<feature type="compositionally biased region" description="Pro residues" evidence="1">
    <location>
        <begin position="141"/>
        <end position="157"/>
    </location>
</feature>
<reference evidence="2" key="1">
    <citation type="journal article" date="2023" name="Mol. Phylogenet. Evol.">
        <title>Genome-scale phylogeny and comparative genomics of the fungal order Sordariales.</title>
        <authorList>
            <person name="Hensen N."/>
            <person name="Bonometti L."/>
            <person name="Westerberg I."/>
            <person name="Brannstrom I.O."/>
            <person name="Guillou S."/>
            <person name="Cros-Aarteil S."/>
            <person name="Calhoun S."/>
            <person name="Haridas S."/>
            <person name="Kuo A."/>
            <person name="Mondo S."/>
            <person name="Pangilinan J."/>
            <person name="Riley R."/>
            <person name="LaButti K."/>
            <person name="Andreopoulos B."/>
            <person name="Lipzen A."/>
            <person name="Chen C."/>
            <person name="Yan M."/>
            <person name="Daum C."/>
            <person name="Ng V."/>
            <person name="Clum A."/>
            <person name="Steindorff A."/>
            <person name="Ohm R.A."/>
            <person name="Martin F."/>
            <person name="Silar P."/>
            <person name="Natvig D.O."/>
            <person name="Lalanne C."/>
            <person name="Gautier V."/>
            <person name="Ament-Velasquez S.L."/>
            <person name="Kruys A."/>
            <person name="Hutchinson M.I."/>
            <person name="Powell A.J."/>
            <person name="Barry K."/>
            <person name="Miller A.N."/>
            <person name="Grigoriev I.V."/>
            <person name="Debuchy R."/>
            <person name="Gladieux P."/>
            <person name="Hiltunen Thoren M."/>
            <person name="Johannesson H."/>
        </authorList>
    </citation>
    <scope>NUCLEOTIDE SEQUENCE</scope>
    <source>
        <strain evidence="2">CBS 141.50</strain>
    </source>
</reference>
<sequence length="421" mass="46061">MDSPTQSRPRPSTGRYESPPASNPRRPSSFNSDPRVSTASLPYRPRPDDVERPHSPPRAYPVSEPPRADAPYVPATSAAPVQVPVQTSSTNASYTTTNNNNSNNPPPLTHASPRPMSGPDPKFDRNGGAPPPNSYPKANTYPPPPTSAAPPPQPPRPTAVAHPPARGPTTATTSYNNSYNPNPPSLREGRQDTESALRELLAVRRQQGMFLVNGVAPTGPSQTAGSYGVNGLGIGGVGPGRQEQAIAAGEVENRVRLQTGLVLIGLRGLEERVGRVVGRAEGERWRRWVAGLGIASFIPLVKRLFRRPRHHSRSHDDDNDHNNTLDTDHASNRTEYAFKKSRGLVSRILASTNRPGLGTIAFFVFAVLYVFQNEVSLQVARNVSKRLRRLVAKVEAGREEVTEEDLKVLRGWRWRVLLWSE</sequence>
<organism evidence="2 3">
    <name type="scientific">Dichotomopilus funicola</name>
    <dbReference type="NCBI Taxonomy" id="1934379"/>
    <lineage>
        <taxon>Eukaryota</taxon>
        <taxon>Fungi</taxon>
        <taxon>Dikarya</taxon>
        <taxon>Ascomycota</taxon>
        <taxon>Pezizomycotina</taxon>
        <taxon>Sordariomycetes</taxon>
        <taxon>Sordariomycetidae</taxon>
        <taxon>Sordariales</taxon>
        <taxon>Chaetomiaceae</taxon>
        <taxon>Dichotomopilus</taxon>
    </lineage>
</organism>
<gene>
    <name evidence="2" type="ORF">C8A04DRAFT_15266</name>
</gene>
<feature type="region of interest" description="Disordered" evidence="1">
    <location>
        <begin position="310"/>
        <end position="332"/>
    </location>
</feature>
<comment type="caution">
    <text evidence="2">The sequence shown here is derived from an EMBL/GenBank/DDBJ whole genome shotgun (WGS) entry which is preliminary data.</text>
</comment>
<keyword evidence="3" id="KW-1185">Reference proteome</keyword>
<feature type="compositionally biased region" description="Low complexity" evidence="1">
    <location>
        <begin position="87"/>
        <end position="103"/>
    </location>
</feature>
<dbReference type="Proteomes" id="UP001302676">
    <property type="component" value="Unassembled WGS sequence"/>
</dbReference>
<evidence type="ECO:0000313" key="2">
    <source>
        <dbReference type="EMBL" id="KAK4140114.1"/>
    </source>
</evidence>
<protein>
    <submittedName>
        <fullName evidence="2">Uncharacterized protein</fullName>
    </submittedName>
</protein>
<evidence type="ECO:0000313" key="3">
    <source>
        <dbReference type="Proteomes" id="UP001302676"/>
    </source>
</evidence>
<feature type="region of interest" description="Disordered" evidence="1">
    <location>
        <begin position="1"/>
        <end position="192"/>
    </location>
</feature>
<accession>A0AAN6UW31</accession>
<dbReference type="AlphaFoldDB" id="A0AAN6UW31"/>
<feature type="compositionally biased region" description="Basic and acidic residues" evidence="1">
    <location>
        <begin position="45"/>
        <end position="54"/>
    </location>
</feature>
<feature type="compositionally biased region" description="Low complexity" evidence="1">
    <location>
        <begin position="18"/>
        <end position="35"/>
    </location>
</feature>
<dbReference type="RefSeq" id="XP_062633485.1">
    <property type="nucleotide sequence ID" value="XM_062778419.1"/>
</dbReference>
<name>A0AAN6UW31_9PEZI</name>
<feature type="compositionally biased region" description="Polar residues" evidence="1">
    <location>
        <begin position="1"/>
        <end position="10"/>
    </location>
</feature>